<comment type="caution">
    <text evidence="1">The sequence shown here is derived from an EMBL/GenBank/DDBJ whole genome shotgun (WGS) entry which is preliminary data.</text>
</comment>
<evidence type="ECO:0000313" key="1">
    <source>
        <dbReference type="EMBL" id="MBB6343073.1"/>
    </source>
</evidence>
<accession>A0A7X0BV17</accession>
<reference evidence="1 2" key="1">
    <citation type="submission" date="2020-08" db="EMBL/GenBank/DDBJ databases">
        <title>Functional genomics of gut bacteria from endangered species of beetles.</title>
        <authorList>
            <person name="Carlos-Shanley C."/>
        </authorList>
    </citation>
    <scope>NUCLEOTIDE SEQUENCE [LARGE SCALE GENOMIC DNA]</scope>
    <source>
        <strain evidence="1 2">S00202</strain>
    </source>
</reference>
<dbReference type="AlphaFoldDB" id="A0A7X0BV17"/>
<evidence type="ECO:0000313" key="2">
    <source>
        <dbReference type="Proteomes" id="UP000557193"/>
    </source>
</evidence>
<gene>
    <name evidence="1" type="ORF">HNP49_003261</name>
</gene>
<organism evidence="1 2">
    <name type="scientific">Pseudomonas fluvialis</name>
    <dbReference type="NCBI Taxonomy" id="1793966"/>
    <lineage>
        <taxon>Bacteria</taxon>
        <taxon>Pseudomonadati</taxon>
        <taxon>Pseudomonadota</taxon>
        <taxon>Gammaproteobacteria</taxon>
        <taxon>Pseudomonadales</taxon>
        <taxon>Pseudomonadaceae</taxon>
        <taxon>Pseudomonas</taxon>
    </lineage>
</organism>
<proteinExistence type="predicted"/>
<evidence type="ECO:0008006" key="3">
    <source>
        <dbReference type="Google" id="ProtNLM"/>
    </source>
</evidence>
<sequence>MNSFLRITTLLLVLAGVSSCDSEKYKYKAFEKLSVPEKLQNRQCPKPIGERSLAGSNEQAFGPYKFQYTDNLLGIGAYMSSKVGDPKINQYGERSRVDDNQETLNFGFYLPDTIPTFLNYTEQRKRIDRGELFAVNVELFWSQRETVIPESGHTISRITTRSSSPWSKTTDDLMVKEQEERGLLFYIYAPTGNSIPSAVKFISCETNCTVISKIRKDVWLRYSYPSANIKCWRYIDEEVHRMLSETTSNWASSEK</sequence>
<dbReference type="RefSeq" id="WP_184685023.1">
    <property type="nucleotide sequence ID" value="NZ_JACHLL010000006.1"/>
</dbReference>
<protein>
    <recommendedName>
        <fullName evidence="3">Lipoprotein</fullName>
    </recommendedName>
</protein>
<dbReference type="EMBL" id="JACHLL010000006">
    <property type="protein sequence ID" value="MBB6343073.1"/>
    <property type="molecule type" value="Genomic_DNA"/>
</dbReference>
<keyword evidence="2" id="KW-1185">Reference proteome</keyword>
<dbReference type="Proteomes" id="UP000557193">
    <property type="component" value="Unassembled WGS sequence"/>
</dbReference>
<name>A0A7X0BV17_9PSED</name>
<dbReference type="PROSITE" id="PS51257">
    <property type="entry name" value="PROKAR_LIPOPROTEIN"/>
    <property type="match status" value="1"/>
</dbReference>